<protein>
    <recommendedName>
        <fullName evidence="2">Tetrahydrofolate dehydrogenase/cyclohydrolase NAD(P)-binding domain-containing protein</fullName>
    </recommendedName>
</protein>
<dbReference type="EMBL" id="JADFTS010000004">
    <property type="protein sequence ID" value="KAF9608937.1"/>
    <property type="molecule type" value="Genomic_DNA"/>
</dbReference>
<dbReference type="PANTHER" id="PTHR48099:SF27">
    <property type="entry name" value="BIFUNCTIONAL PROTEIN FOLD 2"/>
    <property type="match status" value="1"/>
</dbReference>
<gene>
    <name evidence="3" type="ORF">IFM89_012105</name>
</gene>
<proteinExistence type="predicted"/>
<dbReference type="PANTHER" id="PTHR48099">
    <property type="entry name" value="C-1-TETRAHYDROFOLATE SYNTHASE, CYTOPLASMIC-RELATED"/>
    <property type="match status" value="1"/>
</dbReference>
<organism evidence="3 4">
    <name type="scientific">Coptis chinensis</name>
    <dbReference type="NCBI Taxonomy" id="261450"/>
    <lineage>
        <taxon>Eukaryota</taxon>
        <taxon>Viridiplantae</taxon>
        <taxon>Streptophyta</taxon>
        <taxon>Embryophyta</taxon>
        <taxon>Tracheophyta</taxon>
        <taxon>Spermatophyta</taxon>
        <taxon>Magnoliopsida</taxon>
        <taxon>Ranunculales</taxon>
        <taxon>Ranunculaceae</taxon>
        <taxon>Coptidoideae</taxon>
        <taxon>Coptis</taxon>
    </lineage>
</organism>
<dbReference type="Pfam" id="PF02882">
    <property type="entry name" value="THF_DHG_CYH_C"/>
    <property type="match status" value="1"/>
</dbReference>
<evidence type="ECO:0000259" key="2">
    <source>
        <dbReference type="Pfam" id="PF02882"/>
    </source>
</evidence>
<sequence>MLVQIIDDPSRKSGYRLVGDVDFEQACKVLWMGDSVRGGVGPMTVAMLLKNTLDGAKAGSGKEPKLKNKHYLERKGTRAEMDRLGSGKVGSSTINKNARGKGAGL</sequence>
<dbReference type="GO" id="GO:0035999">
    <property type="term" value="P:tetrahydrofolate interconversion"/>
    <property type="evidence" value="ECO:0007669"/>
    <property type="project" value="TreeGrafter"/>
</dbReference>
<name>A0A835I3F9_9MAGN</name>
<dbReference type="GO" id="GO:0004477">
    <property type="term" value="F:methenyltetrahydrofolate cyclohydrolase activity"/>
    <property type="evidence" value="ECO:0007669"/>
    <property type="project" value="TreeGrafter"/>
</dbReference>
<dbReference type="PRINTS" id="PR00085">
    <property type="entry name" value="THFDHDRGNASE"/>
</dbReference>
<evidence type="ECO:0000256" key="1">
    <source>
        <dbReference type="SAM" id="MobiDB-lite"/>
    </source>
</evidence>
<dbReference type="Gene3D" id="3.40.50.720">
    <property type="entry name" value="NAD(P)-binding Rossmann-like Domain"/>
    <property type="match status" value="1"/>
</dbReference>
<comment type="caution">
    <text evidence="3">The sequence shown here is derived from an EMBL/GenBank/DDBJ whole genome shotgun (WGS) entry which is preliminary data.</text>
</comment>
<keyword evidence="4" id="KW-1185">Reference proteome</keyword>
<dbReference type="Proteomes" id="UP000631114">
    <property type="component" value="Unassembled WGS sequence"/>
</dbReference>
<feature type="compositionally biased region" description="Basic and acidic residues" evidence="1">
    <location>
        <begin position="75"/>
        <end position="85"/>
    </location>
</feature>
<feature type="region of interest" description="Disordered" evidence="1">
    <location>
        <begin position="75"/>
        <end position="105"/>
    </location>
</feature>
<dbReference type="GO" id="GO:0005829">
    <property type="term" value="C:cytosol"/>
    <property type="evidence" value="ECO:0007669"/>
    <property type="project" value="TreeGrafter"/>
</dbReference>
<dbReference type="OrthoDB" id="5126881at2759"/>
<dbReference type="InterPro" id="IPR020631">
    <property type="entry name" value="THF_DH/CycHdrlase_NAD-bd_dom"/>
</dbReference>
<dbReference type="AlphaFoldDB" id="A0A835I3F9"/>
<dbReference type="GO" id="GO:0004488">
    <property type="term" value="F:methylenetetrahydrofolate dehydrogenase (NADP+) activity"/>
    <property type="evidence" value="ECO:0007669"/>
    <property type="project" value="InterPro"/>
</dbReference>
<evidence type="ECO:0000313" key="3">
    <source>
        <dbReference type="EMBL" id="KAF9608937.1"/>
    </source>
</evidence>
<accession>A0A835I3F9</accession>
<reference evidence="3 4" key="1">
    <citation type="submission" date="2020-10" db="EMBL/GenBank/DDBJ databases">
        <title>The Coptis chinensis genome and diversification of protoberbering-type alkaloids.</title>
        <authorList>
            <person name="Wang B."/>
            <person name="Shu S."/>
            <person name="Song C."/>
            <person name="Liu Y."/>
        </authorList>
    </citation>
    <scope>NUCLEOTIDE SEQUENCE [LARGE SCALE GENOMIC DNA]</scope>
    <source>
        <strain evidence="3">HL-2020</strain>
        <tissue evidence="3">Leaf</tissue>
    </source>
</reference>
<dbReference type="Gene3D" id="3.40.50.10860">
    <property type="entry name" value="Leucine Dehydrogenase, chain A, domain 1"/>
    <property type="match status" value="1"/>
</dbReference>
<dbReference type="InterPro" id="IPR000672">
    <property type="entry name" value="THF_DH/CycHdrlase"/>
</dbReference>
<evidence type="ECO:0000313" key="4">
    <source>
        <dbReference type="Proteomes" id="UP000631114"/>
    </source>
</evidence>
<feature type="domain" description="Tetrahydrofolate dehydrogenase/cyclohydrolase NAD(P)-binding" evidence="2">
    <location>
        <begin position="12"/>
        <end position="57"/>
    </location>
</feature>